<keyword evidence="12" id="KW-0675">Receptor</keyword>
<proteinExistence type="inferred from homology"/>
<evidence type="ECO:0000256" key="7">
    <source>
        <dbReference type="ARBA" id="ARBA00022927"/>
    </source>
</evidence>
<dbReference type="Proteomes" id="UP000078546">
    <property type="component" value="Unassembled WGS sequence"/>
</dbReference>
<keyword evidence="7" id="KW-0653">Protein transport</keyword>
<dbReference type="InterPro" id="IPR037930">
    <property type="entry name" value="Tom40"/>
</dbReference>
<reference evidence="12" key="1">
    <citation type="submission" date="2016-05" db="EMBL/GenBank/DDBJ databases">
        <authorList>
            <person name="Lavstsen T."/>
            <person name="Jespersen J.S."/>
        </authorList>
    </citation>
    <scope>NUCLEOTIDE SEQUENCE [LARGE SCALE GENOMIC DNA]</scope>
</reference>
<keyword evidence="4" id="KW-1134">Transmembrane beta strand</keyword>
<feature type="compositionally biased region" description="Low complexity" evidence="10">
    <location>
        <begin position="378"/>
        <end position="402"/>
    </location>
</feature>
<dbReference type="InterPro" id="IPR027246">
    <property type="entry name" value="Porin_Euk/Tom40"/>
</dbReference>
<evidence type="ECO:0000256" key="8">
    <source>
        <dbReference type="ARBA" id="ARBA00023128"/>
    </source>
</evidence>
<protein>
    <submittedName>
        <fullName evidence="12">Mitochondrial import receptor subunit TOM40, putative</fullName>
    </submittedName>
</protein>
<accession>A0A1A8WNV0</accession>
<dbReference type="EMBL" id="FLQU01000417">
    <property type="protein sequence ID" value="SBS85391.1"/>
    <property type="molecule type" value="Genomic_DNA"/>
</dbReference>
<evidence type="ECO:0000313" key="14">
    <source>
        <dbReference type="Proteomes" id="UP000078560"/>
    </source>
</evidence>
<comment type="similarity">
    <text evidence="2">Belongs to the Tom40 family.</text>
</comment>
<evidence type="ECO:0000256" key="9">
    <source>
        <dbReference type="ARBA" id="ARBA00023136"/>
    </source>
</evidence>
<evidence type="ECO:0000313" key="13">
    <source>
        <dbReference type="Proteomes" id="UP000078546"/>
    </source>
</evidence>
<sequence>MSTCIHEQFYNIPFIHFAHTTQPFPKNRRPIMEITNAFKRLLRQNIVVYTENNSIFDVFKKKNEESLKRDKSNNIVTLCEEKKDIPKEVQIEEEQLKDQNALQYTNNFDAPNALLFENLNKEYKFITTQDNFDGFRFEVDKNINKYLQSTHTLFLGTTLRDVGYLYQFGANFTNSDNSLLMISRVNIDGSVNGRFCKKINNFIDCKVNFNTYAKSDTRNMYEMSVEVNKPLYTYNLKTVWQGAWIFNASYTQLLTKYLQAGVDLTYIASNCASIGSFGIRYNHKNNVVTMQVIRQPNFKSPEFMLNQTHLYKIQYAKKISDRLSLGTELELTPLTKESAMRLGWDYSFRHAKVQGSIDTSGKISVFTQDYSGFGVSGRSSSNNNNSNNNNSNNNNSSYSNRSRGPHKRAEAKPAEVDRKNLTKYEKCGIRKTGES</sequence>
<dbReference type="CDD" id="cd07305">
    <property type="entry name" value="Porin3_Tom40"/>
    <property type="match status" value="1"/>
</dbReference>
<feature type="region of interest" description="Disordered" evidence="10">
    <location>
        <begin position="376"/>
        <end position="435"/>
    </location>
</feature>
<evidence type="ECO:0000313" key="11">
    <source>
        <dbReference type="EMBL" id="SBS85391.1"/>
    </source>
</evidence>
<evidence type="ECO:0000313" key="12">
    <source>
        <dbReference type="EMBL" id="SBS94562.1"/>
    </source>
</evidence>
<dbReference type="Gene3D" id="2.40.160.10">
    <property type="entry name" value="Porin"/>
    <property type="match status" value="1"/>
</dbReference>
<evidence type="ECO:0000256" key="2">
    <source>
        <dbReference type="ARBA" id="ARBA00010510"/>
    </source>
</evidence>
<dbReference type="Proteomes" id="UP000078560">
    <property type="component" value="Unassembled WGS sequence"/>
</dbReference>
<dbReference type="PANTHER" id="PTHR10802">
    <property type="entry name" value="MITOCHONDRIAL IMPORT RECEPTOR SUBUNIT TOM40"/>
    <property type="match status" value="1"/>
</dbReference>
<dbReference type="Pfam" id="PF01459">
    <property type="entry name" value="Porin_3"/>
    <property type="match status" value="1"/>
</dbReference>
<keyword evidence="6" id="KW-1000">Mitochondrion outer membrane</keyword>
<dbReference type="EMBL" id="FLQV01000528">
    <property type="protein sequence ID" value="SBS94562.1"/>
    <property type="molecule type" value="Genomic_DNA"/>
</dbReference>
<dbReference type="GO" id="GO:0030150">
    <property type="term" value="P:protein import into mitochondrial matrix"/>
    <property type="evidence" value="ECO:0007669"/>
    <property type="project" value="InterPro"/>
</dbReference>
<name>A0A1A8WNV0_PLAOA</name>
<evidence type="ECO:0000256" key="6">
    <source>
        <dbReference type="ARBA" id="ARBA00022787"/>
    </source>
</evidence>
<evidence type="ECO:0000256" key="5">
    <source>
        <dbReference type="ARBA" id="ARBA00022692"/>
    </source>
</evidence>
<dbReference type="GO" id="GO:0008320">
    <property type="term" value="F:protein transmembrane transporter activity"/>
    <property type="evidence" value="ECO:0007669"/>
    <property type="project" value="InterPro"/>
</dbReference>
<keyword evidence="3" id="KW-0813">Transport</keyword>
<keyword evidence="8" id="KW-0496">Mitochondrion</keyword>
<evidence type="ECO:0000256" key="1">
    <source>
        <dbReference type="ARBA" id="ARBA00004374"/>
    </source>
</evidence>
<dbReference type="AlphaFoldDB" id="A0A1A8WNV0"/>
<keyword evidence="5" id="KW-0812">Transmembrane</keyword>
<gene>
    <name evidence="12" type="ORF">POVCU1_028580</name>
    <name evidence="11" type="ORF">POVCU2_0031230</name>
</gene>
<dbReference type="GO" id="GO:0005741">
    <property type="term" value="C:mitochondrial outer membrane"/>
    <property type="evidence" value="ECO:0007669"/>
    <property type="project" value="UniProtKB-SubCell"/>
</dbReference>
<reference evidence="13 14" key="2">
    <citation type="submission" date="2016-05" db="EMBL/GenBank/DDBJ databases">
        <authorList>
            <person name="Naeem Raeece"/>
        </authorList>
    </citation>
    <scope>NUCLEOTIDE SEQUENCE [LARGE SCALE GENOMIC DNA]</scope>
</reference>
<evidence type="ECO:0000256" key="4">
    <source>
        <dbReference type="ARBA" id="ARBA00022452"/>
    </source>
</evidence>
<comment type="subcellular location">
    <subcellularLocation>
        <location evidence="1">Mitochondrion outer membrane</location>
        <topology evidence="1">Multi-pass membrane protein</topology>
    </subcellularLocation>
</comment>
<dbReference type="InterPro" id="IPR023614">
    <property type="entry name" value="Porin_dom_sf"/>
</dbReference>
<organism evidence="12 13">
    <name type="scientific">Plasmodium ovale curtisi</name>
    <dbReference type="NCBI Taxonomy" id="864141"/>
    <lineage>
        <taxon>Eukaryota</taxon>
        <taxon>Sar</taxon>
        <taxon>Alveolata</taxon>
        <taxon>Apicomplexa</taxon>
        <taxon>Aconoidasida</taxon>
        <taxon>Haemosporida</taxon>
        <taxon>Plasmodiidae</taxon>
        <taxon>Plasmodium</taxon>
        <taxon>Plasmodium (Plasmodium)</taxon>
    </lineage>
</organism>
<keyword evidence="9" id="KW-0472">Membrane</keyword>
<evidence type="ECO:0000256" key="10">
    <source>
        <dbReference type="SAM" id="MobiDB-lite"/>
    </source>
</evidence>
<feature type="compositionally biased region" description="Basic and acidic residues" evidence="10">
    <location>
        <begin position="407"/>
        <end position="435"/>
    </location>
</feature>
<evidence type="ECO:0000256" key="3">
    <source>
        <dbReference type="ARBA" id="ARBA00022448"/>
    </source>
</evidence>